<keyword evidence="4" id="KW-0479">Metal-binding</keyword>
<dbReference type="InterPro" id="IPR004464">
    <property type="entry name" value="FBPase_class-2/SBPase"/>
</dbReference>
<comment type="pathway">
    <text evidence="8">Carbohydrate biosynthesis.</text>
</comment>
<dbReference type="InParanoid" id="A0A140L9M5"/>
<dbReference type="GO" id="GO:0006094">
    <property type="term" value="P:gluconeogenesis"/>
    <property type="evidence" value="ECO:0007669"/>
    <property type="project" value="InterPro"/>
</dbReference>
<dbReference type="GO" id="GO:0006071">
    <property type="term" value="P:glycerol metabolic process"/>
    <property type="evidence" value="ECO:0007669"/>
    <property type="project" value="InterPro"/>
</dbReference>
<evidence type="ECO:0000313" key="9">
    <source>
        <dbReference type="EMBL" id="KXG77250.1"/>
    </source>
</evidence>
<dbReference type="PANTHER" id="PTHR30447">
    <property type="entry name" value="FRUCTOSE-1,6-BISPHOSPHATASE CLASS 2"/>
    <property type="match status" value="1"/>
</dbReference>
<dbReference type="GO" id="GO:0042132">
    <property type="term" value="F:fructose 1,6-bisphosphate 1-phosphatase activity"/>
    <property type="evidence" value="ECO:0007669"/>
    <property type="project" value="UniProtKB-EC"/>
</dbReference>
<dbReference type="GO" id="GO:0005829">
    <property type="term" value="C:cytosol"/>
    <property type="evidence" value="ECO:0007669"/>
    <property type="project" value="TreeGrafter"/>
</dbReference>
<keyword evidence="6" id="KW-0464">Manganese</keyword>
<dbReference type="AlphaFoldDB" id="A0A140L9M5"/>
<dbReference type="SUPFAM" id="SSF56655">
    <property type="entry name" value="Carbohydrate phosphatase"/>
    <property type="match status" value="1"/>
</dbReference>
<comment type="caution">
    <text evidence="9">The sequence shown here is derived from an EMBL/GenBank/DDBJ whole genome shotgun (WGS) entry which is preliminary data.</text>
</comment>
<reference evidence="9 10" key="1">
    <citation type="submission" date="2015-12" db="EMBL/GenBank/DDBJ databases">
        <title>Draft genome sequnece of Fervidicola ferrireducens strain Y170.</title>
        <authorList>
            <person name="Patel B.K."/>
        </authorList>
    </citation>
    <scope>NUCLEOTIDE SEQUENCE [LARGE SCALE GENOMIC DNA]</scope>
    <source>
        <strain evidence="9 10">Y170</strain>
    </source>
</reference>
<dbReference type="Pfam" id="PF03320">
    <property type="entry name" value="FBPase_glpX"/>
    <property type="match status" value="1"/>
</dbReference>
<keyword evidence="7" id="KW-0119">Carbohydrate metabolism</keyword>
<gene>
    <name evidence="9" type="ORF">AN618_12790</name>
</gene>
<keyword evidence="10" id="KW-1185">Reference proteome</keyword>
<dbReference type="EC" id="3.1.3.11" evidence="3"/>
<organism evidence="9 10">
    <name type="scientific">Fervidicola ferrireducens</name>
    <dbReference type="NCBI Taxonomy" id="520764"/>
    <lineage>
        <taxon>Bacteria</taxon>
        <taxon>Bacillati</taxon>
        <taxon>Bacillota</taxon>
        <taxon>Clostridia</taxon>
        <taxon>Thermosediminibacterales</taxon>
        <taxon>Thermosediminibacteraceae</taxon>
        <taxon>Fervidicola</taxon>
    </lineage>
</organism>
<comment type="catalytic activity">
    <reaction evidence="1">
        <text>beta-D-fructose 1,6-bisphosphate + H2O = beta-D-fructose 6-phosphate + phosphate</text>
        <dbReference type="Rhea" id="RHEA:11064"/>
        <dbReference type="ChEBI" id="CHEBI:15377"/>
        <dbReference type="ChEBI" id="CHEBI:32966"/>
        <dbReference type="ChEBI" id="CHEBI:43474"/>
        <dbReference type="ChEBI" id="CHEBI:57634"/>
        <dbReference type="EC" id="3.1.3.11"/>
    </reaction>
</comment>
<evidence type="ECO:0000313" key="10">
    <source>
        <dbReference type="Proteomes" id="UP000070427"/>
    </source>
</evidence>
<proteinExistence type="inferred from homology"/>
<evidence type="ECO:0000256" key="4">
    <source>
        <dbReference type="ARBA" id="ARBA00022723"/>
    </source>
</evidence>
<dbReference type="Gene3D" id="3.40.190.90">
    <property type="match status" value="1"/>
</dbReference>
<evidence type="ECO:0000256" key="8">
    <source>
        <dbReference type="ARBA" id="ARBA00024331"/>
    </source>
</evidence>
<dbReference type="PANTHER" id="PTHR30447:SF0">
    <property type="entry name" value="FRUCTOSE-1,6-BISPHOSPHATASE 1 CLASS 2-RELATED"/>
    <property type="match status" value="1"/>
</dbReference>
<dbReference type="Proteomes" id="UP000070427">
    <property type="component" value="Unassembled WGS sequence"/>
</dbReference>
<evidence type="ECO:0000256" key="2">
    <source>
        <dbReference type="ARBA" id="ARBA00008989"/>
    </source>
</evidence>
<sequence>MDMERKISLESARVTEAAAVAAARWMGKGNKNKADNLKIVSENLKKSISDLTVVILDRPKHEQLIKEVRETGARIMLISDGDVSPAIACAFESSGIDIMIRIGGAPEGILAAAALKCLGGEFDGEVKT</sequence>
<comment type="similarity">
    <text evidence="2">Belongs to the FBPase class 2 family.</text>
</comment>
<dbReference type="EMBL" id="LOED01000013">
    <property type="protein sequence ID" value="KXG77250.1"/>
    <property type="molecule type" value="Genomic_DNA"/>
</dbReference>
<accession>A0A140L9M5</accession>
<dbReference type="PATRIC" id="fig|520764.3.peg.1320"/>
<dbReference type="STRING" id="520764.AN618_12790"/>
<dbReference type="Gene3D" id="3.30.540.10">
    <property type="entry name" value="Fructose-1,6-Bisphosphatase, subunit A, domain 1"/>
    <property type="match status" value="1"/>
</dbReference>
<evidence type="ECO:0000256" key="7">
    <source>
        <dbReference type="ARBA" id="ARBA00023277"/>
    </source>
</evidence>
<name>A0A140L9M5_9FIRM</name>
<evidence type="ECO:0000256" key="6">
    <source>
        <dbReference type="ARBA" id="ARBA00023211"/>
    </source>
</evidence>
<evidence type="ECO:0000256" key="1">
    <source>
        <dbReference type="ARBA" id="ARBA00001273"/>
    </source>
</evidence>
<dbReference type="GO" id="GO:0046872">
    <property type="term" value="F:metal ion binding"/>
    <property type="evidence" value="ECO:0007669"/>
    <property type="project" value="UniProtKB-KW"/>
</dbReference>
<dbReference type="FunCoup" id="A0A140L9M5">
    <property type="interactions" value="65"/>
</dbReference>
<evidence type="ECO:0000256" key="5">
    <source>
        <dbReference type="ARBA" id="ARBA00022801"/>
    </source>
</evidence>
<dbReference type="GO" id="GO:0030388">
    <property type="term" value="P:fructose 1,6-bisphosphate metabolic process"/>
    <property type="evidence" value="ECO:0007669"/>
    <property type="project" value="TreeGrafter"/>
</dbReference>
<protein>
    <recommendedName>
        <fullName evidence="3">fructose-bisphosphatase</fullName>
        <ecNumber evidence="3">3.1.3.11</ecNumber>
    </recommendedName>
</protein>
<evidence type="ECO:0000256" key="3">
    <source>
        <dbReference type="ARBA" id="ARBA00013093"/>
    </source>
</evidence>
<keyword evidence="5 9" id="KW-0378">Hydrolase</keyword>